<organism evidence="4 5">
    <name type="scientific">Pirellula staleyi (strain ATCC 27377 / DSM 6068 / ICPB 4128)</name>
    <name type="common">Pirella staleyi</name>
    <dbReference type="NCBI Taxonomy" id="530564"/>
    <lineage>
        <taxon>Bacteria</taxon>
        <taxon>Pseudomonadati</taxon>
        <taxon>Planctomycetota</taxon>
        <taxon>Planctomycetia</taxon>
        <taxon>Pirellulales</taxon>
        <taxon>Pirellulaceae</taxon>
        <taxon>Pirellula</taxon>
    </lineage>
</organism>
<feature type="region of interest" description="Disordered" evidence="1">
    <location>
        <begin position="47"/>
        <end position="109"/>
    </location>
</feature>
<keyword evidence="3" id="KW-0732">Signal</keyword>
<dbReference type="OrthoDB" id="223521at2"/>
<dbReference type="Proteomes" id="UP000001887">
    <property type="component" value="Chromosome"/>
</dbReference>
<keyword evidence="5" id="KW-1185">Reference proteome</keyword>
<dbReference type="KEGG" id="psl:Psta_4066"/>
<name>D2R2Y6_PIRSD</name>
<evidence type="ECO:0000313" key="4">
    <source>
        <dbReference type="EMBL" id="ADB18719.1"/>
    </source>
</evidence>
<dbReference type="AlphaFoldDB" id="D2R2Y6"/>
<evidence type="ECO:0000313" key="5">
    <source>
        <dbReference type="Proteomes" id="UP000001887"/>
    </source>
</evidence>
<dbReference type="HOGENOM" id="CLU_272963_0_0_0"/>
<feature type="compositionally biased region" description="Low complexity" evidence="1">
    <location>
        <begin position="59"/>
        <end position="70"/>
    </location>
</feature>
<evidence type="ECO:0000256" key="2">
    <source>
        <dbReference type="SAM" id="Phobius"/>
    </source>
</evidence>
<feature type="transmembrane region" description="Helical" evidence="2">
    <location>
        <begin position="1059"/>
        <end position="1079"/>
    </location>
</feature>
<dbReference type="eggNOG" id="ENOG5032W72">
    <property type="taxonomic scope" value="Bacteria"/>
</dbReference>
<keyword evidence="2" id="KW-1133">Transmembrane helix</keyword>
<feature type="signal peptide" evidence="3">
    <location>
        <begin position="1"/>
        <end position="47"/>
    </location>
</feature>
<dbReference type="EMBL" id="CP001848">
    <property type="protein sequence ID" value="ADB18719.1"/>
    <property type="molecule type" value="Genomic_DNA"/>
</dbReference>
<keyword evidence="2" id="KW-0472">Membrane</keyword>
<feature type="transmembrane region" description="Helical" evidence="2">
    <location>
        <begin position="1086"/>
        <end position="1106"/>
    </location>
</feature>
<sequence precursor="true">MRRARRQFGTALRAHGVGRAYFLLHRLLVVAATLLVALLVASTAADAQTGAVDPPQPTTPATGTPANTTPVPAPPATTTPPTPTVPPATPATPPVPTTPAPMPAAGDAGAQQRSLLDTYLLRDSKGNLVPVIGMSFEDFEKLLRLQRQLAPPEPPKFSIDVVSLKGTADASQAKLSAKIEIRTQAAGRHPVPLRMTEAILLDEAKYEGPGELFLTFDAAAGGYVAWVTSKGAESHTISLNVATPISTVAGQSRLKLTLPRGTESSLRVAVAESRVSAELDTGSEGILSVEAVEAGGSEMAVLGAAGQVSMRWKRVSTGDSTARSILESSGELIVRVEGKNRISTDARLRVRSFGSAVESFRVRLPRGMELVPTSPVGYRVEVVSDPATSMMEADSSKRPAQVVEVRLDRPTNSVIEVRLLAALVPDSQNGGMALEPAEFDVLGAVRQRGTVDFVVEGDWNLSWTEDSSVRRIDAETDVASPARTAARFEYFRQPCKLGLTVASRPTRVFVEPSYVVYVDGKLLRLEATLKYRWRGTQPQTLSIDLGNWSIAKAEPDTVLDPTRLSREARPLAIPLRDDIAVPADFEIKLEAQQTLAENSSVVDFLLPRPDADIVTPASVTLLPADNVQLTPSTTDLQGLLADIAASSARLPTRGQPALTYRDLSTGDPTRFVGTIKLLPRRTTLSSVATLSFARERLHVEQVLEFTVAHQSRQSFELLWPQSVVPQDLQLKLGEKLLSFTLADTADDLRSGRRRLVLDTGAPQLGKIDINATFSMPVPAVAENASVSFLAPLLTAAEEPNLQLLTSTVSARTSSEIRTTPLTIDEDLLSVDAARGDGVAWSVNLPSGSSPLEIQLAPLEAVQQQLTTTDKMWLQTWLSPSGREDRAVWQLTTSASSVTFRLPTITASNILVLVDGKQTTFALQPSGVLKIDVPSSSRTQERVIELWYTLGTGLSSSGYSQRTLDPPTMVEAPSTRRFFWQLCLPESQLLLVDPPGYGSQTSWQQQGPWWSRRSSLSQRDLEDWIAATHQDQLPPALQQSLYADFGKPRPLVVTVISRRLLILIVSGLVVLVGLAILQLTWARHPSLLLVAGITIFAASAMFPYGAFLAAQAAMIGMAAMVATSLFAYLTSGRVFWITPAAVPRKSVSEVRTRGARPPVAASGSHTTTATAAAGLGASEIQP</sequence>
<reference evidence="4 5" key="1">
    <citation type="journal article" date="2009" name="Stand. Genomic Sci.">
        <title>Complete genome sequence of Pirellula staleyi type strain (ATCC 27377).</title>
        <authorList>
            <person name="Clum A."/>
            <person name="Tindall B.J."/>
            <person name="Sikorski J."/>
            <person name="Ivanova N."/>
            <person name="Mavrommatis K."/>
            <person name="Lucas S."/>
            <person name="Glavina del Rio T."/>
            <person name="Nolan M."/>
            <person name="Chen F."/>
            <person name="Tice H."/>
            <person name="Pitluck S."/>
            <person name="Cheng J.F."/>
            <person name="Chertkov O."/>
            <person name="Brettin T."/>
            <person name="Han C."/>
            <person name="Detter J.C."/>
            <person name="Kuske C."/>
            <person name="Bruce D."/>
            <person name="Goodwin L."/>
            <person name="Ovchinikova G."/>
            <person name="Pati A."/>
            <person name="Mikhailova N."/>
            <person name="Chen A."/>
            <person name="Palaniappan K."/>
            <person name="Land M."/>
            <person name="Hauser L."/>
            <person name="Chang Y.J."/>
            <person name="Jeffries C.D."/>
            <person name="Chain P."/>
            <person name="Rohde M."/>
            <person name="Goker M."/>
            <person name="Bristow J."/>
            <person name="Eisen J.A."/>
            <person name="Markowitz V."/>
            <person name="Hugenholtz P."/>
            <person name="Kyrpides N.C."/>
            <person name="Klenk H.P."/>
            <person name="Lapidus A."/>
        </authorList>
    </citation>
    <scope>NUCLEOTIDE SEQUENCE [LARGE SCALE GENOMIC DNA]</scope>
    <source>
        <strain evidence="5">ATCC 27377 / DSM 6068 / ICPB 4128</strain>
    </source>
</reference>
<evidence type="ECO:0000256" key="3">
    <source>
        <dbReference type="SAM" id="SignalP"/>
    </source>
</evidence>
<feature type="transmembrane region" description="Helical" evidence="2">
    <location>
        <begin position="1112"/>
        <end position="1135"/>
    </location>
</feature>
<feature type="chain" id="PRO_5003035404" evidence="3">
    <location>
        <begin position="48"/>
        <end position="1181"/>
    </location>
</feature>
<protein>
    <submittedName>
        <fullName evidence="4">Uncharacterized protein</fullName>
    </submittedName>
</protein>
<proteinExistence type="predicted"/>
<feature type="compositionally biased region" description="Pro residues" evidence="1">
    <location>
        <begin position="71"/>
        <end position="102"/>
    </location>
</feature>
<gene>
    <name evidence="4" type="ordered locus">Psta_4066</name>
</gene>
<dbReference type="STRING" id="530564.Psta_4066"/>
<keyword evidence="2" id="KW-0812">Transmembrane</keyword>
<accession>D2R2Y6</accession>
<evidence type="ECO:0000256" key="1">
    <source>
        <dbReference type="SAM" id="MobiDB-lite"/>
    </source>
</evidence>